<dbReference type="EMBL" id="CP011071">
    <property type="protein sequence ID" value="AKA36215.1"/>
    <property type="molecule type" value="Genomic_DNA"/>
</dbReference>
<evidence type="ECO:0000313" key="4">
    <source>
        <dbReference type="Proteomes" id="UP000032726"/>
    </source>
</evidence>
<feature type="compositionally biased region" description="Basic residues" evidence="1">
    <location>
        <begin position="303"/>
        <end position="324"/>
    </location>
</feature>
<dbReference type="AlphaFoldDB" id="A0A0D5YVF3"/>
<dbReference type="OrthoDB" id="1421312at2"/>
<feature type="region of interest" description="Disordered" evidence="1">
    <location>
        <begin position="291"/>
        <end position="324"/>
    </location>
</feature>
<dbReference type="HOGENOM" id="CLU_059721_0_0_10"/>
<sequence length="324" mass="37029">MDLSSLKKILFCTLLLPFAALGQYTDVINSNRPGLSVSAYAVGKNVVQAEFGMLYEQQDHADLSTESNILGADLSLRYGLLVEQLEINYEGTFINQNITFNNFGFSEKRTDFSRNRLGIKYLIYDRYKDPERNKPNLYSWRANNLFQLKNLIPSVSLYGGATFNLGDNPFYPEDPTISYRGMVATQSRLTPRMVLISNIAYDRISSDDPELSYLVSLSYAFRNPKWSAFVEHQGIDSDRYSDLLLRTGVAHLFSPNFQADINLGASFKSTPSRIFISTGFSYRLDFHKDEMKPVDQQSTGNKISRKAMKKRKRGKRKKKDKLDF</sequence>
<protein>
    <recommendedName>
        <fullName evidence="5">Transporter</fullName>
    </recommendedName>
</protein>
<keyword evidence="4" id="KW-1185">Reference proteome</keyword>
<evidence type="ECO:0000256" key="2">
    <source>
        <dbReference type="SAM" id="SignalP"/>
    </source>
</evidence>
<evidence type="ECO:0008006" key="5">
    <source>
        <dbReference type="Google" id="ProtNLM"/>
    </source>
</evidence>
<evidence type="ECO:0000313" key="3">
    <source>
        <dbReference type="EMBL" id="AKA36215.1"/>
    </source>
</evidence>
<feature type="signal peptide" evidence="2">
    <location>
        <begin position="1"/>
        <end position="22"/>
    </location>
</feature>
<proteinExistence type="predicted"/>
<dbReference type="RefSeq" id="WP_045802781.1">
    <property type="nucleotide sequence ID" value="NZ_CP011071.1"/>
</dbReference>
<feature type="chain" id="PRO_5002300341" description="Transporter" evidence="2">
    <location>
        <begin position="23"/>
        <end position="324"/>
    </location>
</feature>
<dbReference type="KEGG" id="mlt:VC82_2654"/>
<gene>
    <name evidence="3" type="ORF">VC82_2654</name>
</gene>
<dbReference type="STRING" id="516051.VC82_2654"/>
<name>A0A0D5YVF3_9FLAO</name>
<evidence type="ECO:0000256" key="1">
    <source>
        <dbReference type="SAM" id="MobiDB-lite"/>
    </source>
</evidence>
<accession>A0A0D5YVF3</accession>
<keyword evidence="2" id="KW-0732">Signal</keyword>
<dbReference type="Pfam" id="PF13557">
    <property type="entry name" value="Phenol_MetA_deg"/>
    <property type="match status" value="1"/>
</dbReference>
<dbReference type="InterPro" id="IPR025737">
    <property type="entry name" value="FApF"/>
</dbReference>
<dbReference type="Proteomes" id="UP000032726">
    <property type="component" value="Chromosome"/>
</dbReference>
<reference evidence="3 4" key="1">
    <citation type="submission" date="2015-03" db="EMBL/GenBank/DDBJ databases">
        <title>Complete genome sequence of Muricauda lutaonensis CC-HSB-11T, isolated from a coastal hot spring.</title>
        <authorList>
            <person name="Kim K.M."/>
        </authorList>
    </citation>
    <scope>NUCLEOTIDE SEQUENCE [LARGE SCALE GENOMIC DNA]</scope>
    <source>
        <strain evidence="3 4">CC-HSB-11</strain>
    </source>
</reference>
<organism evidence="3 4">
    <name type="scientific">Flagellimonas lutaonensis</name>
    <dbReference type="NCBI Taxonomy" id="516051"/>
    <lineage>
        <taxon>Bacteria</taxon>
        <taxon>Pseudomonadati</taxon>
        <taxon>Bacteroidota</taxon>
        <taxon>Flavobacteriia</taxon>
        <taxon>Flavobacteriales</taxon>
        <taxon>Flavobacteriaceae</taxon>
        <taxon>Flagellimonas</taxon>
    </lineage>
</organism>
<dbReference type="PATRIC" id="fig|516051.4.peg.2721"/>